<reference evidence="2 3" key="1">
    <citation type="submission" date="2024-04" db="EMBL/GenBank/DDBJ databases">
        <title>Tritrichomonas musculus Genome.</title>
        <authorList>
            <person name="Alves-Ferreira E."/>
            <person name="Grigg M."/>
            <person name="Lorenzi H."/>
            <person name="Galac M."/>
        </authorList>
    </citation>
    <scope>NUCLEOTIDE SEQUENCE [LARGE SCALE GENOMIC DNA]</scope>
    <source>
        <strain evidence="2 3">EAF2021</strain>
    </source>
</reference>
<dbReference type="Proteomes" id="UP001470230">
    <property type="component" value="Unassembled WGS sequence"/>
</dbReference>
<feature type="compositionally biased region" description="Polar residues" evidence="1">
    <location>
        <begin position="86"/>
        <end position="104"/>
    </location>
</feature>
<proteinExistence type="predicted"/>
<feature type="region of interest" description="Disordered" evidence="1">
    <location>
        <begin position="1"/>
        <end position="22"/>
    </location>
</feature>
<feature type="compositionally biased region" description="Basic and acidic residues" evidence="1">
    <location>
        <begin position="1"/>
        <end position="14"/>
    </location>
</feature>
<feature type="region of interest" description="Disordered" evidence="1">
    <location>
        <begin position="86"/>
        <end position="130"/>
    </location>
</feature>
<dbReference type="EMBL" id="JAPFFF010000028">
    <property type="protein sequence ID" value="KAK8847252.1"/>
    <property type="molecule type" value="Genomic_DNA"/>
</dbReference>
<gene>
    <name evidence="2" type="ORF">M9Y10_019838</name>
</gene>
<comment type="caution">
    <text evidence="2">The sequence shown here is derived from an EMBL/GenBank/DDBJ whole genome shotgun (WGS) entry which is preliminary data.</text>
</comment>
<name>A0ABR2HHD9_9EUKA</name>
<keyword evidence="3" id="KW-1185">Reference proteome</keyword>
<organism evidence="2 3">
    <name type="scientific">Tritrichomonas musculus</name>
    <dbReference type="NCBI Taxonomy" id="1915356"/>
    <lineage>
        <taxon>Eukaryota</taxon>
        <taxon>Metamonada</taxon>
        <taxon>Parabasalia</taxon>
        <taxon>Tritrichomonadida</taxon>
        <taxon>Tritrichomonadidae</taxon>
        <taxon>Tritrichomonas</taxon>
    </lineage>
</organism>
<evidence type="ECO:0000313" key="3">
    <source>
        <dbReference type="Proteomes" id="UP001470230"/>
    </source>
</evidence>
<evidence type="ECO:0000313" key="2">
    <source>
        <dbReference type="EMBL" id="KAK8847252.1"/>
    </source>
</evidence>
<sequence length="130" mass="15683">MSTDQRNENFHQDPEQQTALLNEDNFLNSISNLKKYYENSLKWLQEIEELKKNIQRLNELNDEKEKKIRNLEQDIKELKEKLSLQTINDMDTNTKNNLESNQLKRSNKPPQRRSYSRKYNNLKKTKPKSN</sequence>
<protein>
    <submittedName>
        <fullName evidence="2">Uncharacterized protein</fullName>
    </submittedName>
</protein>
<evidence type="ECO:0000256" key="1">
    <source>
        <dbReference type="SAM" id="MobiDB-lite"/>
    </source>
</evidence>
<feature type="compositionally biased region" description="Basic residues" evidence="1">
    <location>
        <begin position="105"/>
        <end position="130"/>
    </location>
</feature>
<accession>A0ABR2HHD9</accession>